<evidence type="ECO:0000256" key="1">
    <source>
        <dbReference type="ARBA" id="ARBA00004496"/>
    </source>
</evidence>
<dbReference type="SUPFAM" id="SSF46785">
    <property type="entry name" value="Winged helix' DNA-binding domain"/>
    <property type="match status" value="1"/>
</dbReference>
<dbReference type="CDD" id="cd07153">
    <property type="entry name" value="Fur_like"/>
    <property type="match status" value="1"/>
</dbReference>
<dbReference type="FunFam" id="1.10.10.10:FF:000007">
    <property type="entry name" value="Ferric uptake regulation protein"/>
    <property type="match status" value="1"/>
</dbReference>
<comment type="caution">
    <text evidence="12">The sequence shown here is derived from an EMBL/GenBank/DDBJ whole genome shotgun (WGS) entry which is preliminary data.</text>
</comment>
<name>A0A4Q8D2S6_9GAMM</name>
<keyword evidence="9 11" id="KW-0238">DNA-binding</keyword>
<dbReference type="Proteomes" id="UP000292298">
    <property type="component" value="Unassembled WGS sequence"/>
</dbReference>
<dbReference type="EMBL" id="SHLI01000001">
    <property type="protein sequence ID" value="RZU99708.1"/>
    <property type="molecule type" value="Genomic_DNA"/>
</dbReference>
<dbReference type="InterPro" id="IPR036390">
    <property type="entry name" value="WH_DNA-bd_sf"/>
</dbReference>
<gene>
    <name evidence="11" type="primary">fur</name>
    <name evidence="12" type="ORF">EV698_2003</name>
</gene>
<evidence type="ECO:0000256" key="5">
    <source>
        <dbReference type="ARBA" id="ARBA00022491"/>
    </source>
</evidence>
<proteinExistence type="inferred from homology"/>
<keyword evidence="8 11" id="KW-0805">Transcription regulation</keyword>
<dbReference type="Pfam" id="PF01475">
    <property type="entry name" value="FUR"/>
    <property type="match status" value="1"/>
</dbReference>
<evidence type="ECO:0000256" key="9">
    <source>
        <dbReference type="ARBA" id="ARBA00023125"/>
    </source>
</evidence>
<dbReference type="NCBIfam" id="NF045678">
    <property type="entry name" value="TransRegIrrA"/>
    <property type="match status" value="1"/>
</dbReference>
<dbReference type="AlphaFoldDB" id="A0A4Q8D2S6"/>
<keyword evidence="5 11" id="KW-0678">Repressor</keyword>
<comment type="subcellular location">
    <subcellularLocation>
        <location evidence="1 11">Cytoplasm</location>
    </subcellularLocation>
</comment>
<dbReference type="InterPro" id="IPR036388">
    <property type="entry name" value="WH-like_DNA-bd_sf"/>
</dbReference>
<dbReference type="GO" id="GO:0005737">
    <property type="term" value="C:cytoplasm"/>
    <property type="evidence" value="ECO:0007669"/>
    <property type="project" value="UniProtKB-SubCell"/>
</dbReference>
<evidence type="ECO:0000256" key="2">
    <source>
        <dbReference type="ARBA" id="ARBA00007957"/>
    </source>
</evidence>
<dbReference type="GO" id="GO:1900376">
    <property type="term" value="P:regulation of secondary metabolite biosynthetic process"/>
    <property type="evidence" value="ECO:0007669"/>
    <property type="project" value="TreeGrafter"/>
</dbReference>
<dbReference type="Gene3D" id="1.10.10.10">
    <property type="entry name" value="Winged helix-like DNA-binding domain superfamily/Winged helix DNA-binding domain"/>
    <property type="match status" value="1"/>
</dbReference>
<reference evidence="12 13" key="1">
    <citation type="submission" date="2019-02" db="EMBL/GenBank/DDBJ databases">
        <title>Genomic Encyclopedia of Type Strains, Phase IV (KMG-IV): sequencing the most valuable type-strain genomes for metagenomic binning, comparative biology and taxonomic classification.</title>
        <authorList>
            <person name="Goeker M."/>
        </authorList>
    </citation>
    <scope>NUCLEOTIDE SEQUENCE [LARGE SCALE GENOMIC DNA]</scope>
    <source>
        <strain evidence="12 13">DSM 21056</strain>
    </source>
</reference>
<evidence type="ECO:0000313" key="13">
    <source>
        <dbReference type="Proteomes" id="UP000292298"/>
    </source>
</evidence>
<evidence type="ECO:0000256" key="7">
    <source>
        <dbReference type="ARBA" id="ARBA00022833"/>
    </source>
</evidence>
<evidence type="ECO:0000256" key="4">
    <source>
        <dbReference type="ARBA" id="ARBA00022490"/>
    </source>
</evidence>
<dbReference type="InterPro" id="IPR002481">
    <property type="entry name" value="FUR"/>
</dbReference>
<accession>A0A4Q8D2S6</accession>
<protein>
    <recommendedName>
        <fullName evidence="3 11">Ferric uptake regulation protein</fullName>
    </recommendedName>
</protein>
<comment type="similarity">
    <text evidence="2 11">Belongs to the Fur family.</text>
</comment>
<evidence type="ECO:0000256" key="8">
    <source>
        <dbReference type="ARBA" id="ARBA00023015"/>
    </source>
</evidence>
<dbReference type="OrthoDB" id="8659436at2"/>
<dbReference type="GO" id="GO:0003700">
    <property type="term" value="F:DNA-binding transcription factor activity"/>
    <property type="evidence" value="ECO:0007669"/>
    <property type="project" value="UniProtKB-UniRule"/>
</dbReference>
<sequence>MVGDMTPVLFSPQHDDYVRQLLQGAGLRATRQRMGLAGLIFGQGERHITAEDLYAEAIDSGMRLSQTTVYNTLHQFTEAGLLREILADPRRIYFDTKVDPHHHFLDEETGEMEDIPHHGVAVDGLPTPPPGKTIEGVDVIVRVRRPS</sequence>
<dbReference type="GO" id="GO:0008270">
    <property type="term" value="F:zinc ion binding"/>
    <property type="evidence" value="ECO:0007669"/>
    <property type="project" value="TreeGrafter"/>
</dbReference>
<dbReference type="GO" id="GO:0045892">
    <property type="term" value="P:negative regulation of DNA-templated transcription"/>
    <property type="evidence" value="ECO:0007669"/>
    <property type="project" value="TreeGrafter"/>
</dbReference>
<keyword evidence="10 11" id="KW-0804">Transcription</keyword>
<dbReference type="PANTHER" id="PTHR33202">
    <property type="entry name" value="ZINC UPTAKE REGULATION PROTEIN"/>
    <property type="match status" value="1"/>
</dbReference>
<comment type="subunit">
    <text evidence="11">Homodimer.</text>
</comment>
<keyword evidence="11" id="KW-0408">Iron</keyword>
<evidence type="ECO:0000256" key="3">
    <source>
        <dbReference type="ARBA" id="ARBA00020910"/>
    </source>
</evidence>
<dbReference type="GO" id="GO:0000976">
    <property type="term" value="F:transcription cis-regulatory region binding"/>
    <property type="evidence" value="ECO:0007669"/>
    <property type="project" value="TreeGrafter"/>
</dbReference>
<evidence type="ECO:0000256" key="10">
    <source>
        <dbReference type="ARBA" id="ARBA00023163"/>
    </source>
</evidence>
<keyword evidence="7 11" id="KW-0862">Zinc</keyword>
<dbReference type="PANTHER" id="PTHR33202:SF7">
    <property type="entry name" value="FERRIC UPTAKE REGULATION PROTEIN"/>
    <property type="match status" value="1"/>
</dbReference>
<keyword evidence="13" id="KW-1185">Reference proteome</keyword>
<evidence type="ECO:0000256" key="11">
    <source>
        <dbReference type="RuleBase" id="RU364037"/>
    </source>
</evidence>
<evidence type="ECO:0000256" key="6">
    <source>
        <dbReference type="ARBA" id="ARBA00022723"/>
    </source>
</evidence>
<keyword evidence="6 11" id="KW-0479">Metal-binding</keyword>
<organism evidence="12 13">
    <name type="scientific">Spiribacter vilamensis</name>
    <dbReference type="NCBI Taxonomy" id="531306"/>
    <lineage>
        <taxon>Bacteria</taxon>
        <taxon>Pseudomonadati</taxon>
        <taxon>Pseudomonadota</taxon>
        <taxon>Gammaproteobacteria</taxon>
        <taxon>Chromatiales</taxon>
        <taxon>Ectothiorhodospiraceae</taxon>
        <taxon>Spiribacter</taxon>
    </lineage>
</organism>
<keyword evidence="4 11" id="KW-0963">Cytoplasm</keyword>
<evidence type="ECO:0000313" key="12">
    <source>
        <dbReference type="EMBL" id="RZU99708.1"/>
    </source>
</evidence>